<name>S8BIW5_DACHA</name>
<comment type="caution">
    <text evidence="2">The sequence shown here is derived from an EMBL/GenBank/DDBJ whole genome shotgun (WGS) entry which is preliminary data.</text>
</comment>
<gene>
    <name evidence="2" type="ORF">H072_11396</name>
</gene>
<reference evidence="3" key="2">
    <citation type="submission" date="2013-04" db="EMBL/GenBank/DDBJ databases">
        <title>Genomic mechanisms accounting for the adaptation to parasitism in nematode-trapping fungi.</title>
        <authorList>
            <person name="Ahren D.G."/>
        </authorList>
    </citation>
    <scope>NUCLEOTIDE SEQUENCE [LARGE SCALE GENOMIC DNA]</scope>
    <source>
        <strain evidence="3">CBS 200.50</strain>
    </source>
</reference>
<protein>
    <submittedName>
        <fullName evidence="2">Uncharacterized protein</fullName>
    </submittedName>
</protein>
<sequence>MPSAKATFTALPVEIHTIIFSFVEAHYQRARKIKAWKRDPLPNEIKQLAFINQQWRRLVIGRKFKSQHLPRIEDVRELASLTASNPVVTSSLSHLTVFVTHTDLPELWGQILKWAEEGVSLQSLVIKPSYGQTNRTSATGTEGGGKYTLYEFADLANAEALPSVPIAIENLELNVSITDPAEDSDLVLQFGSQSMKILLSRLRMTTSLKLDSKTINSRTSSTCGYTESIIKLQSERMPNLTTLQLKYSIFMSRQPYNTSTRSFYLDDKIDDRGDNLSNLLRQLSKRLKKVFIRYDRATSEIFEPKERVLSDGEAEDWPYLHTFHLTFSDIDAYGYRRSEPHHDTLQGMENREEEEEEEGELDPINGDQEYQDIPKNDNDGFDWLNSDIVDDKTKYKDDRTRRTATPGVRDFYLIAAKAVANKMRAIQSFKMSMNLSFNSQVYMEYTNQPLNPKLVIIGHQIVKPGDLPENEDEEGVNELSQIFKEGIGEDVKIKYNLPMSL</sequence>
<evidence type="ECO:0000256" key="1">
    <source>
        <dbReference type="SAM" id="MobiDB-lite"/>
    </source>
</evidence>
<proteinExistence type="predicted"/>
<dbReference type="OrthoDB" id="5326500at2759"/>
<evidence type="ECO:0000313" key="2">
    <source>
        <dbReference type="EMBL" id="EPS35217.1"/>
    </source>
</evidence>
<dbReference type="Proteomes" id="UP000015100">
    <property type="component" value="Unassembled WGS sequence"/>
</dbReference>
<accession>S8BIW5</accession>
<organism evidence="2 3">
    <name type="scientific">Dactylellina haptotyla (strain CBS 200.50)</name>
    <name type="common">Nematode-trapping fungus</name>
    <name type="synonym">Monacrosporium haptotylum</name>
    <dbReference type="NCBI Taxonomy" id="1284197"/>
    <lineage>
        <taxon>Eukaryota</taxon>
        <taxon>Fungi</taxon>
        <taxon>Dikarya</taxon>
        <taxon>Ascomycota</taxon>
        <taxon>Pezizomycotina</taxon>
        <taxon>Orbiliomycetes</taxon>
        <taxon>Orbiliales</taxon>
        <taxon>Orbiliaceae</taxon>
        <taxon>Dactylellina</taxon>
    </lineage>
</organism>
<feature type="compositionally biased region" description="Acidic residues" evidence="1">
    <location>
        <begin position="351"/>
        <end position="361"/>
    </location>
</feature>
<feature type="region of interest" description="Disordered" evidence="1">
    <location>
        <begin position="338"/>
        <end position="379"/>
    </location>
</feature>
<keyword evidence="3" id="KW-1185">Reference proteome</keyword>
<dbReference type="EMBL" id="AQGS01001233">
    <property type="protein sequence ID" value="EPS35217.1"/>
    <property type="molecule type" value="Genomic_DNA"/>
</dbReference>
<dbReference type="OMA" id="SQVYMEY"/>
<dbReference type="HOGENOM" id="CLU_544030_0_0_1"/>
<evidence type="ECO:0000313" key="3">
    <source>
        <dbReference type="Proteomes" id="UP000015100"/>
    </source>
</evidence>
<reference evidence="2 3" key="1">
    <citation type="journal article" date="2013" name="PLoS Genet.">
        <title>Genomic mechanisms accounting for the adaptation to parasitism in nematode-trapping fungi.</title>
        <authorList>
            <person name="Meerupati T."/>
            <person name="Andersson K.M."/>
            <person name="Friman E."/>
            <person name="Kumar D."/>
            <person name="Tunlid A."/>
            <person name="Ahren D."/>
        </authorList>
    </citation>
    <scope>NUCLEOTIDE SEQUENCE [LARGE SCALE GENOMIC DNA]</scope>
    <source>
        <strain evidence="2 3">CBS 200.50</strain>
    </source>
</reference>
<dbReference type="AlphaFoldDB" id="S8BIW5"/>